<accession>A0AAT9LDW0</accession>
<evidence type="ECO:0000256" key="4">
    <source>
        <dbReference type="ARBA" id="ARBA00022692"/>
    </source>
</evidence>
<evidence type="ECO:0000313" key="9">
    <source>
        <dbReference type="EMBL" id="QUL99229.1"/>
    </source>
</evidence>
<sequence>MSAEKKRSKSKIVWACIGLICLLALGFTPPPEGLTARAMWSLGMLACAVAFWSGNVLPDYVTALLLAMGWIVGTKIPPNLALGAFASSTNWLLMSALVFATALKNTGLVRRLALWLLTVLPATYGSQVLGLMLMGTALGSVIPNGIARLTVLGPIAIGIGEQSGYAPRSPGMNGLTLGVWGGAGVLACMAFLTGSAPNLAIFAALPEAVKQQISWLDWLVAAIPLTIFMGLVFYFAIRKMYRTDTVNVSVEGIRAQLNKLGPMSKQEKYTGIVLLLALLLWMTGNIHKIDPAWVALGGATVLLLLNIVDREGFQNGVNWVLLVYIAVIQAIGSVMTYFKLDSWVLKSIGPSLSGIAANPLAFIALAVILMFIGRFIFVSMITVGILLILILGPVAQNAGISPFLFALLTCGLSNIWTLPYLNVMYLSLYSSTQGNGFTHEQARKLDHVYMIAGLIGAVLSVPYWKFLGYIK</sequence>
<dbReference type="GO" id="GO:0008514">
    <property type="term" value="F:organic anion transmembrane transporter activity"/>
    <property type="evidence" value="ECO:0007669"/>
    <property type="project" value="UniProtKB-ARBA"/>
</dbReference>
<dbReference type="KEGG" id="fcz:IMF26_04015"/>
<feature type="transmembrane region" description="Helical" evidence="8">
    <location>
        <begin position="292"/>
        <end position="308"/>
    </location>
</feature>
<evidence type="ECO:0000256" key="1">
    <source>
        <dbReference type="ARBA" id="ARBA00004141"/>
    </source>
</evidence>
<evidence type="ECO:0000256" key="8">
    <source>
        <dbReference type="SAM" id="Phobius"/>
    </source>
</evidence>
<keyword evidence="6 8" id="KW-0472">Membrane</keyword>
<dbReference type="GO" id="GO:0005886">
    <property type="term" value="C:plasma membrane"/>
    <property type="evidence" value="ECO:0007669"/>
    <property type="project" value="TreeGrafter"/>
</dbReference>
<evidence type="ECO:0000256" key="2">
    <source>
        <dbReference type="ARBA" id="ARBA00006772"/>
    </source>
</evidence>
<feature type="transmembrane region" description="Helical" evidence="8">
    <location>
        <begin position="60"/>
        <end position="76"/>
    </location>
</feature>
<comment type="subcellular location">
    <subcellularLocation>
        <location evidence="1">Membrane</location>
        <topology evidence="1">Multi-pass membrane protein</topology>
    </subcellularLocation>
</comment>
<feature type="transmembrane region" description="Helical" evidence="8">
    <location>
        <begin position="403"/>
        <end position="428"/>
    </location>
</feature>
<feature type="transmembrane region" description="Helical" evidence="8">
    <location>
        <begin position="320"/>
        <end position="340"/>
    </location>
</feature>
<feature type="transmembrane region" description="Helical" evidence="8">
    <location>
        <begin position="448"/>
        <end position="467"/>
    </location>
</feature>
<keyword evidence="4 8" id="KW-0812">Transmembrane</keyword>
<feature type="transmembrane region" description="Helical" evidence="8">
    <location>
        <begin position="269"/>
        <end position="286"/>
    </location>
</feature>
<dbReference type="PANTHER" id="PTHR10283:SF82">
    <property type="entry name" value="SOLUTE CARRIER FAMILY 13 MEMBER 2"/>
    <property type="match status" value="1"/>
</dbReference>
<organism evidence="9">
    <name type="scientific">Candidatus Fermentithermobacillus carboniphilus</name>
    <dbReference type="NCBI Taxonomy" id="3085328"/>
    <lineage>
        <taxon>Bacteria</taxon>
        <taxon>Bacillati</taxon>
        <taxon>Bacillota</taxon>
        <taxon>Candidatus Fermentithermobacillia</taxon>
        <taxon>Candidatus Fermentithermobacillales</taxon>
        <taxon>Candidatus Fermentithermobacillaceae</taxon>
        <taxon>Candidatus Fermentithermobacillus</taxon>
    </lineage>
</organism>
<dbReference type="InterPro" id="IPR001898">
    <property type="entry name" value="SLC13A/DASS"/>
</dbReference>
<protein>
    <recommendedName>
        <fullName evidence="3">Sodium-dependent dicarboxylate transporter SdcS</fullName>
    </recommendedName>
    <alternativeName>
        <fullName evidence="7">Na(+)/dicarboxylate symporter</fullName>
    </alternativeName>
</protein>
<evidence type="ECO:0000256" key="5">
    <source>
        <dbReference type="ARBA" id="ARBA00022989"/>
    </source>
</evidence>
<feature type="transmembrane region" description="Helical" evidence="8">
    <location>
        <begin position="112"/>
        <end position="135"/>
    </location>
</feature>
<feature type="transmembrane region" description="Helical" evidence="8">
    <location>
        <begin position="172"/>
        <end position="195"/>
    </location>
</feature>
<dbReference type="Pfam" id="PF00939">
    <property type="entry name" value="Na_sulph_symp"/>
    <property type="match status" value="1"/>
</dbReference>
<evidence type="ECO:0000256" key="7">
    <source>
        <dbReference type="ARBA" id="ARBA00031174"/>
    </source>
</evidence>
<feature type="transmembrane region" description="Helical" evidence="8">
    <location>
        <begin position="360"/>
        <end position="391"/>
    </location>
</feature>
<gene>
    <name evidence="9" type="ORF">IMF26_04015</name>
</gene>
<comment type="similarity">
    <text evidence="2">Belongs to the SLC13A/DASS transporter (TC 2.A.47) family. NADC subfamily.</text>
</comment>
<dbReference type="PANTHER" id="PTHR10283">
    <property type="entry name" value="SOLUTE CARRIER FAMILY 13 MEMBER"/>
    <property type="match status" value="1"/>
</dbReference>
<dbReference type="EMBL" id="CP062796">
    <property type="protein sequence ID" value="QUL99229.1"/>
    <property type="molecule type" value="Genomic_DNA"/>
</dbReference>
<evidence type="ECO:0000256" key="6">
    <source>
        <dbReference type="ARBA" id="ARBA00023136"/>
    </source>
</evidence>
<reference evidence="9" key="1">
    <citation type="submission" date="2020-10" db="EMBL/GenBank/DDBJ databases">
        <authorList>
            <person name="Kadnikov V."/>
            <person name="Beletsky A.V."/>
            <person name="Mardanov A.V."/>
            <person name="Karnachuk O.V."/>
            <person name="Ravin N.V."/>
        </authorList>
    </citation>
    <scope>NUCLEOTIDE SEQUENCE</scope>
    <source>
        <strain evidence="9">Bu02</strain>
    </source>
</reference>
<dbReference type="AlphaFoldDB" id="A0AAT9LDW0"/>
<reference evidence="9" key="2">
    <citation type="journal article" date="2023" name="Biology">
        <title>Prokaryotic Life Associated with Coal-Fire Gas Vents Revealed by Metagenomics.</title>
        <authorList>
            <person name="Kadnikov V.V."/>
            <person name="Mardanov A.V."/>
            <person name="Beletsky A.V."/>
            <person name="Karnachuk O.V."/>
            <person name="Ravin N.V."/>
        </authorList>
    </citation>
    <scope>NUCLEOTIDE SEQUENCE</scope>
    <source>
        <strain evidence="9">Bu02</strain>
    </source>
</reference>
<dbReference type="GO" id="GO:1905039">
    <property type="term" value="P:carboxylic acid transmembrane transport"/>
    <property type="evidence" value="ECO:0007669"/>
    <property type="project" value="UniProtKB-ARBA"/>
</dbReference>
<feature type="transmembrane region" description="Helical" evidence="8">
    <location>
        <begin position="215"/>
        <end position="237"/>
    </location>
</feature>
<keyword evidence="5 8" id="KW-1133">Transmembrane helix</keyword>
<name>A0AAT9LDW0_9FIRM</name>
<proteinExistence type="inferred from homology"/>
<feature type="transmembrane region" description="Helical" evidence="8">
    <location>
        <begin position="82"/>
        <end position="100"/>
    </location>
</feature>
<evidence type="ECO:0000256" key="3">
    <source>
        <dbReference type="ARBA" id="ARBA00020150"/>
    </source>
</evidence>
<feature type="transmembrane region" description="Helical" evidence="8">
    <location>
        <begin position="12"/>
        <end position="28"/>
    </location>
</feature>